<evidence type="ECO:0000313" key="3">
    <source>
        <dbReference type="EMBL" id="MDY0873479.1"/>
    </source>
</evidence>
<organism evidence="3 4">
    <name type="scientific">Dongia rigui</name>
    <dbReference type="NCBI Taxonomy" id="940149"/>
    <lineage>
        <taxon>Bacteria</taxon>
        <taxon>Pseudomonadati</taxon>
        <taxon>Pseudomonadota</taxon>
        <taxon>Alphaproteobacteria</taxon>
        <taxon>Rhodospirillales</taxon>
        <taxon>Dongiaceae</taxon>
        <taxon>Dongia</taxon>
    </lineage>
</organism>
<reference evidence="3 4" key="1">
    <citation type="journal article" date="2013" name="Antonie Van Leeuwenhoek">
        <title>Dongia rigui sp. nov., isolated from freshwater of a large wetland in Korea.</title>
        <authorList>
            <person name="Baik K.S."/>
            <person name="Hwang Y.M."/>
            <person name="Choi J.S."/>
            <person name="Kwon J."/>
            <person name="Seong C.N."/>
        </authorList>
    </citation>
    <scope>NUCLEOTIDE SEQUENCE [LARGE SCALE GENOMIC DNA]</scope>
    <source>
        <strain evidence="3 4">04SU4-P</strain>
    </source>
</reference>
<evidence type="ECO:0000256" key="1">
    <source>
        <dbReference type="ARBA" id="ARBA00009129"/>
    </source>
</evidence>
<dbReference type="Gene3D" id="1.10.1470.10">
    <property type="entry name" value="YjbJ"/>
    <property type="match status" value="1"/>
</dbReference>
<dbReference type="InterPro" id="IPR026042">
    <property type="entry name" value="YjbJ"/>
</dbReference>
<feature type="domain" description="CsbD-like" evidence="2">
    <location>
        <begin position="4"/>
        <end position="56"/>
    </location>
</feature>
<dbReference type="RefSeq" id="WP_320501953.1">
    <property type="nucleotide sequence ID" value="NZ_JAXCLX010000003.1"/>
</dbReference>
<dbReference type="EMBL" id="JAXCLX010000003">
    <property type="protein sequence ID" value="MDY0873479.1"/>
    <property type="molecule type" value="Genomic_DNA"/>
</dbReference>
<gene>
    <name evidence="3" type="ORF">SMD31_16185</name>
</gene>
<dbReference type="PANTHER" id="PTHR34977:SF1">
    <property type="entry name" value="UPF0337 PROTEIN YJBJ"/>
    <property type="match status" value="1"/>
</dbReference>
<comment type="caution">
    <text evidence="3">The sequence shown here is derived from an EMBL/GenBank/DDBJ whole genome shotgun (WGS) entry which is preliminary data.</text>
</comment>
<dbReference type="InterPro" id="IPR008462">
    <property type="entry name" value="CsbD"/>
</dbReference>
<dbReference type="InterPro" id="IPR050423">
    <property type="entry name" value="UPF0337_stress_rsp"/>
</dbReference>
<dbReference type="SUPFAM" id="SSF69047">
    <property type="entry name" value="Hypothetical protein YjbJ"/>
    <property type="match status" value="1"/>
</dbReference>
<keyword evidence="4" id="KW-1185">Reference proteome</keyword>
<protein>
    <submittedName>
        <fullName evidence="3">CsbD family protein</fullName>
    </submittedName>
</protein>
<dbReference type="Pfam" id="PF05532">
    <property type="entry name" value="CsbD"/>
    <property type="match status" value="1"/>
</dbReference>
<evidence type="ECO:0000313" key="4">
    <source>
        <dbReference type="Proteomes" id="UP001271769"/>
    </source>
</evidence>
<name>A0ABU5E1K6_9PROT</name>
<dbReference type="Proteomes" id="UP001271769">
    <property type="component" value="Unassembled WGS sequence"/>
</dbReference>
<dbReference type="PANTHER" id="PTHR34977">
    <property type="entry name" value="UPF0337 PROTEIN YJBJ"/>
    <property type="match status" value="1"/>
</dbReference>
<dbReference type="InterPro" id="IPR036629">
    <property type="entry name" value="YjbJ_sf"/>
</dbReference>
<comment type="similarity">
    <text evidence="1">Belongs to the UPF0337 (CsbD) family.</text>
</comment>
<sequence length="71" mass="8282">MNQDQIAGNWKQLKGKVKEQWGKLTDDDITKLEGHQDQLVGKIQERYGIAREEAQKQIDTFRASNKDLWPN</sequence>
<evidence type="ECO:0000259" key="2">
    <source>
        <dbReference type="Pfam" id="PF05532"/>
    </source>
</evidence>
<dbReference type="PIRSF" id="PIRSF039008">
    <property type="entry name" value="YjbJ"/>
    <property type="match status" value="1"/>
</dbReference>
<accession>A0ABU5E1K6</accession>
<proteinExistence type="inferred from homology"/>